<name>A0A090WQY9_9FLAO</name>
<dbReference type="Proteomes" id="UP000029643">
    <property type="component" value="Unassembled WGS sequence"/>
</dbReference>
<evidence type="ECO:0000313" key="5">
    <source>
        <dbReference type="Proteomes" id="UP000029644"/>
    </source>
</evidence>
<sequence length="67" mass="7571">MKKSRGLIAVILCALFMVSCKSEEKKTEVKKEKPNVILLVVDDQGYGDIGRLATRKLKRQTSIIFTM</sequence>
<accession>A0A090WQY9</accession>
<proteinExistence type="predicted"/>
<evidence type="ECO:0000313" key="3">
    <source>
        <dbReference type="EMBL" id="GAL79485.1"/>
    </source>
</evidence>
<evidence type="ECO:0008006" key="6">
    <source>
        <dbReference type="Google" id="ProtNLM"/>
    </source>
</evidence>
<feature type="chain" id="PRO_5010408529" description="Arylsulfatase" evidence="1">
    <location>
        <begin position="23"/>
        <end position="67"/>
    </location>
</feature>
<dbReference type="Proteomes" id="UP000029644">
    <property type="component" value="Unassembled WGS sequence"/>
</dbReference>
<dbReference type="PROSITE" id="PS51257">
    <property type="entry name" value="PROKAR_LIPOPROTEIN"/>
    <property type="match status" value="1"/>
</dbReference>
<dbReference type="RefSeq" id="WP_202964391.1">
    <property type="nucleotide sequence ID" value="NZ_BBNQ01000002.1"/>
</dbReference>
<gene>
    <name evidence="3" type="ORF">JCM19274_1993</name>
    <name evidence="2" type="ORF">JCM19300_4237</name>
</gene>
<keyword evidence="1" id="KW-0732">Signal</keyword>
<organism evidence="3 4">
    <name type="scientific">Algibacter lectus</name>
    <dbReference type="NCBI Taxonomy" id="221126"/>
    <lineage>
        <taxon>Bacteria</taxon>
        <taxon>Pseudomonadati</taxon>
        <taxon>Bacteroidota</taxon>
        <taxon>Flavobacteriia</taxon>
        <taxon>Flavobacteriales</taxon>
        <taxon>Flavobacteriaceae</taxon>
        <taxon>Algibacter</taxon>
    </lineage>
</organism>
<feature type="signal peptide" evidence="1">
    <location>
        <begin position="1"/>
        <end position="22"/>
    </location>
</feature>
<comment type="caution">
    <text evidence="3">The sequence shown here is derived from an EMBL/GenBank/DDBJ whole genome shotgun (WGS) entry which is preliminary data.</text>
</comment>
<evidence type="ECO:0000313" key="2">
    <source>
        <dbReference type="EMBL" id="GAL61291.1"/>
    </source>
</evidence>
<reference evidence="3 5" key="1">
    <citation type="journal article" date="2014" name="Genome Announc.">
        <title>Draft Genome Sequences of Marine Flavobacterium Algibacter lectus Strains SS8 and NR4.</title>
        <authorList>
            <person name="Takatani N."/>
            <person name="Nakanishi M."/>
            <person name="Meirelles P."/>
            <person name="Mino S."/>
            <person name="Suda W."/>
            <person name="Oshima K."/>
            <person name="Hattori M."/>
            <person name="Ohkuma M."/>
            <person name="Hosokawa M."/>
            <person name="Miyashita K."/>
            <person name="Thompson F.L."/>
            <person name="Niwa A."/>
            <person name="Sawabe T."/>
            <person name="Sawabe T."/>
        </authorList>
    </citation>
    <scope>NUCLEOTIDE SEQUENCE [LARGE SCALE GENOMIC DNA]</scope>
    <source>
        <strain evidence="3">JCM 19274</strain>
        <strain evidence="2 5">JCM 19300</strain>
    </source>
</reference>
<protein>
    <recommendedName>
        <fullName evidence="6">Arylsulfatase</fullName>
    </recommendedName>
</protein>
<dbReference type="EMBL" id="BBNQ01000002">
    <property type="protein sequence ID" value="GAL61291.1"/>
    <property type="molecule type" value="Genomic_DNA"/>
</dbReference>
<evidence type="ECO:0000256" key="1">
    <source>
        <dbReference type="SAM" id="SignalP"/>
    </source>
</evidence>
<evidence type="ECO:0000313" key="4">
    <source>
        <dbReference type="Proteomes" id="UP000029643"/>
    </source>
</evidence>
<dbReference type="EMBL" id="BBNU01000006">
    <property type="protein sequence ID" value="GAL79485.1"/>
    <property type="molecule type" value="Genomic_DNA"/>
</dbReference>
<dbReference type="AlphaFoldDB" id="A0A090WQY9"/>